<dbReference type="Proteomes" id="UP000645257">
    <property type="component" value="Unassembled WGS sequence"/>
</dbReference>
<evidence type="ECO:0000259" key="2">
    <source>
        <dbReference type="PROSITE" id="PS50042"/>
    </source>
</evidence>
<evidence type="ECO:0000313" key="4">
    <source>
        <dbReference type="Proteomes" id="UP000645257"/>
    </source>
</evidence>
<dbReference type="PANTHER" id="PTHR43080">
    <property type="entry name" value="CBS DOMAIN-CONTAINING PROTEIN CBSX3, MITOCHONDRIAL"/>
    <property type="match status" value="1"/>
</dbReference>
<reference evidence="3" key="2">
    <citation type="submission" date="2020-09" db="EMBL/GenBank/DDBJ databases">
        <authorList>
            <person name="Sun Q."/>
            <person name="Kim S."/>
        </authorList>
    </citation>
    <scope>NUCLEOTIDE SEQUENCE</scope>
    <source>
        <strain evidence="3">KCTC 32182</strain>
    </source>
</reference>
<evidence type="ECO:0000313" key="3">
    <source>
        <dbReference type="EMBL" id="GGY24148.1"/>
    </source>
</evidence>
<dbReference type="Pfam" id="PF03445">
    <property type="entry name" value="DUF294"/>
    <property type="match status" value="1"/>
</dbReference>
<proteinExistence type="predicted"/>
<comment type="caution">
    <text evidence="3">The sequence shown here is derived from an EMBL/GenBank/DDBJ whole genome shotgun (WGS) entry which is preliminary data.</text>
</comment>
<dbReference type="InterPro" id="IPR051257">
    <property type="entry name" value="Diverse_CBS-Domain"/>
</dbReference>
<dbReference type="CDD" id="cd05401">
    <property type="entry name" value="NT_GlnE_GlnD_like"/>
    <property type="match status" value="1"/>
</dbReference>
<dbReference type="InterPro" id="IPR018490">
    <property type="entry name" value="cNMP-bd_dom_sf"/>
</dbReference>
<reference evidence="3" key="1">
    <citation type="journal article" date="2014" name="Int. J. Syst. Evol. Microbiol.">
        <title>Complete genome sequence of Corynebacterium casei LMG S-19264T (=DSM 44701T), isolated from a smear-ripened cheese.</title>
        <authorList>
            <consortium name="US DOE Joint Genome Institute (JGI-PGF)"/>
            <person name="Walter F."/>
            <person name="Albersmeier A."/>
            <person name="Kalinowski J."/>
            <person name="Ruckert C."/>
        </authorList>
    </citation>
    <scope>NUCLEOTIDE SEQUENCE</scope>
    <source>
        <strain evidence="3">KCTC 32182</strain>
    </source>
</reference>
<dbReference type="CDD" id="cd00038">
    <property type="entry name" value="CAP_ED"/>
    <property type="match status" value="1"/>
</dbReference>
<dbReference type="EMBL" id="BMYX01000019">
    <property type="protein sequence ID" value="GGY24148.1"/>
    <property type="molecule type" value="Genomic_DNA"/>
</dbReference>
<gene>
    <name evidence="3" type="ORF">GCM10011289_29860</name>
</gene>
<keyword evidence="1" id="KW-0129">CBS domain</keyword>
<dbReference type="PANTHER" id="PTHR43080:SF2">
    <property type="entry name" value="CBS DOMAIN-CONTAINING PROTEIN"/>
    <property type="match status" value="1"/>
</dbReference>
<dbReference type="InterPro" id="IPR000595">
    <property type="entry name" value="cNMP-bd_dom"/>
</dbReference>
<dbReference type="InterPro" id="IPR018821">
    <property type="entry name" value="DUF294_put_nucleoTrafse_sb-bd"/>
</dbReference>
<dbReference type="InterPro" id="IPR014710">
    <property type="entry name" value="RmlC-like_jellyroll"/>
</dbReference>
<dbReference type="PROSITE" id="PS50042">
    <property type="entry name" value="CNMP_BINDING_3"/>
    <property type="match status" value="1"/>
</dbReference>
<keyword evidence="4" id="KW-1185">Reference proteome</keyword>
<name>A0A918P5N3_9NEIS</name>
<accession>A0A918P5N3</accession>
<dbReference type="InterPro" id="IPR000644">
    <property type="entry name" value="CBS_dom"/>
</dbReference>
<dbReference type="InterPro" id="IPR005105">
    <property type="entry name" value="GlnD_Uridyltrans_N"/>
</dbReference>
<dbReference type="GO" id="GO:0008773">
    <property type="term" value="F:[protein-PII] uridylyltransferase activity"/>
    <property type="evidence" value="ECO:0007669"/>
    <property type="project" value="InterPro"/>
</dbReference>
<dbReference type="Gene3D" id="2.60.120.10">
    <property type="entry name" value="Jelly Rolls"/>
    <property type="match status" value="1"/>
</dbReference>
<protein>
    <recommendedName>
        <fullName evidence="2">Cyclic nucleotide-binding domain-containing protein</fullName>
    </recommendedName>
</protein>
<dbReference type="Pfam" id="PF10335">
    <property type="entry name" value="DUF294_C"/>
    <property type="match status" value="1"/>
</dbReference>
<dbReference type="SUPFAM" id="SSF54631">
    <property type="entry name" value="CBS-domain pair"/>
    <property type="match status" value="1"/>
</dbReference>
<sequence>MAAFELSHPPFDMLSFPEREALAAAADIFYFADDEEILAPGREVDTLYVVVKGKVREMAGDEVVAMYRQHDTFDARAMVAGSALHRYVVHEEVLALGLPKRDVLALTGSNPAFGAFFFDNVANKLGALARRTGSRELQTMLAASVSDVAMGKPVWVEAGDSVIAVAAAMKRHKVKSVLVRGLSGTGIFTTSDFRDVIIDGIPSGTPVGDLCRYDLITVEDSDFLFNALLTMTRRNIQRLVVTRSGSVSGVLEQVDLLSYFSNHSHLISQVLDRAESLDDLAHSSRQIGRLVGILSSQGVKAPQLARLVETLNAKLFERTWRLIADPALYNNSCLLVMGSEGRGEQILKTDQDNALILGEDADPVEAERAAATFSETLAAYGYPPCPGGIMVCNPQWRLGEDDFARRIAHWTGQPDGESLMNLAIFVDAQAIAGDDRLFVRLRERLAARLADDDAFYARFARAIEQFDTPLGLFAHLVTRERDGKSQLDLKKGGIFPVVHGLRALALEQGLPETNSFERLSRLVEAGRLDREFGNDLSEALSFMMGLKLTCGLAAQEAGGQAGNLVEPETLSSLERDLLKEALSVVKRFKGLLRHHFRLGGFA</sequence>
<dbReference type="Pfam" id="PF00571">
    <property type="entry name" value="CBS"/>
    <property type="match status" value="1"/>
</dbReference>
<evidence type="ECO:0000256" key="1">
    <source>
        <dbReference type="ARBA" id="ARBA00023122"/>
    </source>
</evidence>
<dbReference type="SUPFAM" id="SSF51206">
    <property type="entry name" value="cAMP-binding domain-like"/>
    <property type="match status" value="1"/>
</dbReference>
<dbReference type="InterPro" id="IPR046342">
    <property type="entry name" value="CBS_dom_sf"/>
</dbReference>
<dbReference type="SMART" id="SM00116">
    <property type="entry name" value="CBS"/>
    <property type="match status" value="2"/>
</dbReference>
<dbReference type="AlphaFoldDB" id="A0A918P5N3"/>
<dbReference type="Gene3D" id="3.10.580.10">
    <property type="entry name" value="CBS-domain"/>
    <property type="match status" value="1"/>
</dbReference>
<dbReference type="RefSeq" id="WP_189535764.1">
    <property type="nucleotide sequence ID" value="NZ_BMYX01000019.1"/>
</dbReference>
<organism evidence="3 4">
    <name type="scientific">Paludibacterium paludis</name>
    <dbReference type="NCBI Taxonomy" id="1225769"/>
    <lineage>
        <taxon>Bacteria</taxon>
        <taxon>Pseudomonadati</taxon>
        <taxon>Pseudomonadota</taxon>
        <taxon>Betaproteobacteria</taxon>
        <taxon>Neisseriales</taxon>
        <taxon>Chromobacteriaceae</taxon>
        <taxon>Paludibacterium</taxon>
    </lineage>
</organism>
<feature type="domain" description="Cyclic nucleotide-binding" evidence="2">
    <location>
        <begin position="10"/>
        <end position="79"/>
    </location>
</feature>